<gene>
    <name evidence="1" type="ORF">U9M48_011827</name>
</gene>
<dbReference type="Proteomes" id="UP001341281">
    <property type="component" value="Chromosome 03"/>
</dbReference>
<reference evidence="1 2" key="1">
    <citation type="submission" date="2024-02" db="EMBL/GenBank/DDBJ databases">
        <title>High-quality chromosome-scale genome assembly of Pensacola bahiagrass (Paspalum notatum Flugge var. saurae).</title>
        <authorList>
            <person name="Vega J.M."/>
            <person name="Podio M."/>
            <person name="Orjuela J."/>
            <person name="Siena L.A."/>
            <person name="Pessino S.C."/>
            <person name="Combes M.C."/>
            <person name="Mariac C."/>
            <person name="Albertini E."/>
            <person name="Pupilli F."/>
            <person name="Ortiz J.P.A."/>
            <person name="Leblanc O."/>
        </authorList>
    </citation>
    <scope>NUCLEOTIDE SEQUENCE [LARGE SCALE GENOMIC DNA]</scope>
    <source>
        <strain evidence="1">R1</strain>
        <tissue evidence="1">Leaf</tissue>
    </source>
</reference>
<accession>A0AAQ3WHR7</accession>
<evidence type="ECO:0000313" key="2">
    <source>
        <dbReference type="Proteomes" id="UP001341281"/>
    </source>
</evidence>
<keyword evidence="2" id="KW-1185">Reference proteome</keyword>
<proteinExistence type="predicted"/>
<sequence length="66" mass="7579">MATRNLVTRMCTPAASTLRRRLDSRFISSFRSQVQQQRGSNGVSKEFANEMAYLTEEMSKVTFSLR</sequence>
<protein>
    <submittedName>
        <fullName evidence="1">Uncharacterized protein</fullName>
    </submittedName>
</protein>
<dbReference type="AlphaFoldDB" id="A0AAQ3WHR7"/>
<organism evidence="1 2">
    <name type="scientific">Paspalum notatum var. saurae</name>
    <dbReference type="NCBI Taxonomy" id="547442"/>
    <lineage>
        <taxon>Eukaryota</taxon>
        <taxon>Viridiplantae</taxon>
        <taxon>Streptophyta</taxon>
        <taxon>Embryophyta</taxon>
        <taxon>Tracheophyta</taxon>
        <taxon>Spermatophyta</taxon>
        <taxon>Magnoliopsida</taxon>
        <taxon>Liliopsida</taxon>
        <taxon>Poales</taxon>
        <taxon>Poaceae</taxon>
        <taxon>PACMAD clade</taxon>
        <taxon>Panicoideae</taxon>
        <taxon>Andropogonodae</taxon>
        <taxon>Paspaleae</taxon>
        <taxon>Paspalinae</taxon>
        <taxon>Paspalum</taxon>
    </lineage>
</organism>
<name>A0AAQ3WHR7_PASNO</name>
<dbReference type="EMBL" id="CP144747">
    <property type="protein sequence ID" value="WVZ62037.1"/>
    <property type="molecule type" value="Genomic_DNA"/>
</dbReference>
<evidence type="ECO:0000313" key="1">
    <source>
        <dbReference type="EMBL" id="WVZ62037.1"/>
    </source>
</evidence>